<reference evidence="3 5" key="2">
    <citation type="submission" date="2018-05" db="EMBL/GenBank/DDBJ databases">
        <title>Reference genomes for bee gut microbiota database.</title>
        <authorList>
            <person name="Ellegaard K.M."/>
        </authorList>
    </citation>
    <scope>NUCLEOTIDE SEQUENCE [LARGE SCALE GENOMIC DNA]</scope>
    <source>
        <strain evidence="3 5">ESL0167</strain>
    </source>
</reference>
<protein>
    <submittedName>
        <fullName evidence="2">Putative NTP binding protein (Contains STAS domain)</fullName>
    </submittedName>
    <submittedName>
        <fullName evidence="3">STAS domain-containing protein</fullName>
    </submittedName>
</protein>
<dbReference type="OrthoDB" id="5687860at2"/>
<dbReference type="STRING" id="1267021.FPB0191_01851"/>
<evidence type="ECO:0000313" key="3">
    <source>
        <dbReference type="EMBL" id="PXY95064.1"/>
    </source>
</evidence>
<dbReference type="HOGENOM" id="CLU_115403_13_4_6"/>
<feature type="domain" description="MlaB-like STAS" evidence="1">
    <location>
        <begin position="13"/>
        <end position="85"/>
    </location>
</feature>
<evidence type="ECO:0000313" key="2">
    <source>
        <dbReference type="EMBL" id="AJA45667.1"/>
    </source>
</evidence>
<dbReference type="Pfam" id="PF13466">
    <property type="entry name" value="STAS_2"/>
    <property type="match status" value="1"/>
</dbReference>
<reference evidence="2 4" key="1">
    <citation type="journal article" date="2014" name="Appl. Environ. Microbiol.">
        <title>Gut symbionts from distinct hosts exhibit genotoxic activity via divergent colibactin biosynthetic pathways.</title>
        <authorList>
            <person name="Engel P."/>
            <person name="Vizcaino M.I."/>
            <person name="Crawford J.M."/>
        </authorList>
    </citation>
    <scope>NUCLEOTIDE SEQUENCE [LARGE SCALE GENOMIC DNA]</scope>
    <source>
        <strain evidence="2 4">PEB0191</strain>
    </source>
</reference>
<dbReference type="AlphaFoldDB" id="A0A0A7S494"/>
<dbReference type="Proteomes" id="UP000247838">
    <property type="component" value="Unassembled WGS sequence"/>
</dbReference>
<dbReference type="SUPFAM" id="SSF52091">
    <property type="entry name" value="SpoIIaa-like"/>
    <property type="match status" value="1"/>
</dbReference>
<dbReference type="Proteomes" id="UP000030901">
    <property type="component" value="Chromosome"/>
</dbReference>
<dbReference type="EMBL" id="QGLM01000017">
    <property type="protein sequence ID" value="PXY95064.1"/>
    <property type="molecule type" value="Genomic_DNA"/>
</dbReference>
<organism evidence="2 4">
    <name type="scientific">Frischella perrara</name>
    <dbReference type="NCBI Taxonomy" id="1267021"/>
    <lineage>
        <taxon>Bacteria</taxon>
        <taxon>Pseudomonadati</taxon>
        <taxon>Pseudomonadota</taxon>
        <taxon>Gammaproteobacteria</taxon>
        <taxon>Orbales</taxon>
        <taxon>Orbaceae</taxon>
        <taxon>Frischella</taxon>
    </lineage>
</organism>
<sequence>MQVITVQKRDNVLHLSGVLDCDTLNELWHNRTELLKDIKGIDVSALIRVDSAGLALLTYFCIKQNVKLLEINQQLKTLIILYDLDTLLV</sequence>
<accession>A0A0A7S494</accession>
<dbReference type="InterPro" id="IPR058548">
    <property type="entry name" value="MlaB-like_STAS"/>
</dbReference>
<dbReference type="InterPro" id="IPR036513">
    <property type="entry name" value="STAS_dom_sf"/>
</dbReference>
<evidence type="ECO:0000313" key="5">
    <source>
        <dbReference type="Proteomes" id="UP000247838"/>
    </source>
</evidence>
<dbReference type="KEGG" id="fpp:FPB0191_01851"/>
<gene>
    <name evidence="3" type="ORF">DKK76_08730</name>
    <name evidence="2" type="ORF">FPB0191_01851</name>
</gene>
<proteinExistence type="predicted"/>
<dbReference type="EMBL" id="CP009056">
    <property type="protein sequence ID" value="AJA45667.1"/>
    <property type="molecule type" value="Genomic_DNA"/>
</dbReference>
<dbReference type="RefSeq" id="WP_039105533.1">
    <property type="nucleotide sequence ID" value="NZ_CALYQC010000049.1"/>
</dbReference>
<name>A0A0A7S494_FRIPE</name>
<keyword evidence="4" id="KW-1185">Reference proteome</keyword>
<evidence type="ECO:0000313" key="4">
    <source>
        <dbReference type="Proteomes" id="UP000030901"/>
    </source>
</evidence>
<evidence type="ECO:0000259" key="1">
    <source>
        <dbReference type="Pfam" id="PF13466"/>
    </source>
</evidence>